<sequence>MIELTDENFSVTVENANIPVLVDFFAEWCNPCSVLSPILEKLSEDFKGKIIFAKANLDKASLAAQKLAIEQIPTVIFFKKGKAISGFVGVRPEPIIKEWLEGLLKEENNSEEETIKKIIKEYTDYAAENNFHLNPDNEIVKRIIKGLLENEKKYGKRICPCRRIVGNPEEDKLKICPCYWHKEEIEKNGHCLCNLFVK</sequence>
<keyword evidence="3" id="KW-0249">Electron transport</keyword>
<evidence type="ECO:0000256" key="5">
    <source>
        <dbReference type="ARBA" id="ARBA00023284"/>
    </source>
</evidence>
<dbReference type="Pfam" id="PF00085">
    <property type="entry name" value="Thioredoxin"/>
    <property type="match status" value="1"/>
</dbReference>
<evidence type="ECO:0000313" key="8">
    <source>
        <dbReference type="EMBL" id="OGZ18759.1"/>
    </source>
</evidence>
<dbReference type="SUPFAM" id="SSF52833">
    <property type="entry name" value="Thioredoxin-like"/>
    <property type="match status" value="1"/>
</dbReference>
<dbReference type="InterPro" id="IPR036644">
    <property type="entry name" value="FTR_bsu_sf"/>
</dbReference>
<evidence type="ECO:0000256" key="1">
    <source>
        <dbReference type="ARBA" id="ARBA00008987"/>
    </source>
</evidence>
<dbReference type="GO" id="GO:0016730">
    <property type="term" value="F:oxidoreductase activity, acting on iron-sulfur proteins as donors"/>
    <property type="evidence" value="ECO:0007669"/>
    <property type="project" value="InterPro"/>
</dbReference>
<evidence type="ECO:0000256" key="6">
    <source>
        <dbReference type="NCBIfam" id="TIGR01068"/>
    </source>
</evidence>
<dbReference type="Proteomes" id="UP000176755">
    <property type="component" value="Unassembled WGS sequence"/>
</dbReference>
<reference evidence="8 9" key="1">
    <citation type="journal article" date="2016" name="Nat. Commun.">
        <title>Thousands of microbial genomes shed light on interconnected biogeochemical processes in an aquifer system.</title>
        <authorList>
            <person name="Anantharaman K."/>
            <person name="Brown C.T."/>
            <person name="Hug L.A."/>
            <person name="Sharon I."/>
            <person name="Castelle C.J."/>
            <person name="Probst A.J."/>
            <person name="Thomas B.C."/>
            <person name="Singh A."/>
            <person name="Wilkins M.J."/>
            <person name="Karaoz U."/>
            <person name="Brodie E.L."/>
            <person name="Williams K.H."/>
            <person name="Hubbard S.S."/>
            <person name="Banfield J.F."/>
        </authorList>
    </citation>
    <scope>NUCLEOTIDE SEQUENCE [LARGE SCALE GENOMIC DNA]</scope>
</reference>
<dbReference type="InterPro" id="IPR013766">
    <property type="entry name" value="Thioredoxin_domain"/>
</dbReference>
<dbReference type="NCBIfam" id="TIGR01068">
    <property type="entry name" value="thioredoxin"/>
    <property type="match status" value="1"/>
</dbReference>
<dbReference type="PANTHER" id="PTHR45663:SF11">
    <property type="entry name" value="GEO12009P1"/>
    <property type="match status" value="1"/>
</dbReference>
<dbReference type="CDD" id="cd02956">
    <property type="entry name" value="ybbN"/>
    <property type="match status" value="1"/>
</dbReference>
<dbReference type="Gene3D" id="3.90.460.10">
    <property type="entry name" value="Ferredoxin thioredoxin reductase catalytic beta subunit"/>
    <property type="match status" value="1"/>
</dbReference>
<gene>
    <name evidence="8" type="ORF">A2175_00530</name>
</gene>
<proteinExistence type="inferred from homology"/>
<keyword evidence="4" id="KW-1015">Disulfide bond</keyword>
<evidence type="ECO:0000313" key="9">
    <source>
        <dbReference type="Proteomes" id="UP000176755"/>
    </source>
</evidence>
<feature type="domain" description="Thioredoxin" evidence="7">
    <location>
        <begin position="1"/>
        <end position="105"/>
    </location>
</feature>
<keyword evidence="2" id="KW-0813">Transport</keyword>
<keyword evidence="5" id="KW-0676">Redox-active center</keyword>
<dbReference type="SUPFAM" id="SSF57662">
    <property type="entry name" value="Ferredoxin thioredoxin reductase (FTR), catalytic beta chain"/>
    <property type="match status" value="1"/>
</dbReference>
<comment type="caution">
    <text evidence="8">The sequence shown here is derived from an EMBL/GenBank/DDBJ whole genome shotgun (WGS) entry which is preliminary data.</text>
</comment>
<evidence type="ECO:0000256" key="4">
    <source>
        <dbReference type="ARBA" id="ARBA00023157"/>
    </source>
</evidence>
<comment type="similarity">
    <text evidence="1">Belongs to the thioredoxin family.</text>
</comment>
<dbReference type="PROSITE" id="PS51352">
    <property type="entry name" value="THIOREDOXIN_2"/>
    <property type="match status" value="1"/>
</dbReference>
<protein>
    <recommendedName>
        <fullName evidence="6">Thioredoxin</fullName>
    </recommendedName>
</protein>
<dbReference type="EMBL" id="MHLY01000007">
    <property type="protein sequence ID" value="OGZ18759.1"/>
    <property type="molecule type" value="Genomic_DNA"/>
</dbReference>
<dbReference type="InterPro" id="IPR036249">
    <property type="entry name" value="Thioredoxin-like_sf"/>
</dbReference>
<dbReference type="PRINTS" id="PR00421">
    <property type="entry name" value="THIOREDOXIN"/>
</dbReference>
<dbReference type="STRING" id="1801663.A2175_00530"/>
<dbReference type="InterPro" id="IPR004209">
    <property type="entry name" value="FTR_bsu"/>
</dbReference>
<accession>A0A1G2DYY1</accession>
<dbReference type="GO" id="GO:0005737">
    <property type="term" value="C:cytoplasm"/>
    <property type="evidence" value="ECO:0007669"/>
    <property type="project" value="TreeGrafter"/>
</dbReference>
<name>A0A1G2DYY1_9BACT</name>
<evidence type="ECO:0000259" key="7">
    <source>
        <dbReference type="PROSITE" id="PS51352"/>
    </source>
</evidence>
<dbReference type="PANTHER" id="PTHR45663">
    <property type="entry name" value="GEO12009P1"/>
    <property type="match status" value="1"/>
</dbReference>
<dbReference type="AlphaFoldDB" id="A0A1G2DYY1"/>
<evidence type="ECO:0000256" key="3">
    <source>
        <dbReference type="ARBA" id="ARBA00022982"/>
    </source>
</evidence>
<dbReference type="InterPro" id="IPR005746">
    <property type="entry name" value="Thioredoxin"/>
</dbReference>
<organism evidence="8 9">
    <name type="scientific">Candidatus Nealsonbacteria bacterium RBG_13_42_11</name>
    <dbReference type="NCBI Taxonomy" id="1801663"/>
    <lineage>
        <taxon>Bacteria</taxon>
        <taxon>Candidatus Nealsoniibacteriota</taxon>
    </lineage>
</organism>
<evidence type="ECO:0000256" key="2">
    <source>
        <dbReference type="ARBA" id="ARBA00022448"/>
    </source>
</evidence>
<dbReference type="Pfam" id="PF02943">
    <property type="entry name" value="FeThRed_B"/>
    <property type="match status" value="1"/>
</dbReference>
<dbReference type="Gene3D" id="3.40.30.10">
    <property type="entry name" value="Glutaredoxin"/>
    <property type="match status" value="1"/>
</dbReference>
<dbReference type="GO" id="GO:0015035">
    <property type="term" value="F:protein-disulfide reductase activity"/>
    <property type="evidence" value="ECO:0007669"/>
    <property type="project" value="UniProtKB-UniRule"/>
</dbReference>